<keyword evidence="7 10" id="KW-0067">ATP-binding</keyword>
<comment type="catalytic activity">
    <reaction evidence="9 10">
        <text>nicotinate beta-D-ribonucleotide + ATP + H(+) = deamido-NAD(+) + diphosphate</text>
        <dbReference type="Rhea" id="RHEA:22860"/>
        <dbReference type="ChEBI" id="CHEBI:15378"/>
        <dbReference type="ChEBI" id="CHEBI:30616"/>
        <dbReference type="ChEBI" id="CHEBI:33019"/>
        <dbReference type="ChEBI" id="CHEBI:57502"/>
        <dbReference type="ChEBI" id="CHEBI:58437"/>
        <dbReference type="EC" id="2.7.7.18"/>
    </reaction>
</comment>
<dbReference type="Gene3D" id="3.40.50.620">
    <property type="entry name" value="HUPs"/>
    <property type="match status" value="1"/>
</dbReference>
<dbReference type="GO" id="GO:0004515">
    <property type="term" value="F:nicotinate-nucleotide adenylyltransferase activity"/>
    <property type="evidence" value="ECO:0007669"/>
    <property type="project" value="UniProtKB-EC"/>
</dbReference>
<protein>
    <recommendedName>
        <fullName evidence="10">Probable nicotinate-nucleotide adenylyltransferase</fullName>
        <ecNumber evidence="10">2.7.7.18</ecNumber>
    </recommendedName>
    <alternativeName>
        <fullName evidence="10">Deamido-NAD(+) diphosphorylase</fullName>
    </alternativeName>
    <alternativeName>
        <fullName evidence="10">Deamido-NAD(+) pyrophosphorylase</fullName>
    </alternativeName>
    <alternativeName>
        <fullName evidence="10">Nicotinate mononucleotide adenylyltransferase</fullName>
        <shortName evidence="10">NaMN adenylyltransferase</shortName>
    </alternativeName>
</protein>
<dbReference type="PANTHER" id="PTHR39321:SF3">
    <property type="entry name" value="PHOSPHOPANTETHEINE ADENYLYLTRANSFERASE"/>
    <property type="match status" value="1"/>
</dbReference>
<evidence type="ECO:0000256" key="8">
    <source>
        <dbReference type="ARBA" id="ARBA00023027"/>
    </source>
</evidence>
<comment type="similarity">
    <text evidence="10">Belongs to the NadD family.</text>
</comment>
<dbReference type="RefSeq" id="WP_343187334.1">
    <property type="nucleotide sequence ID" value="NZ_JBCITM010000027.1"/>
</dbReference>
<gene>
    <name evidence="10 12" type="primary">nadD</name>
    <name evidence="12" type="ORF">AAIG11_16300</name>
</gene>
<accession>A0ABU9VY15</accession>
<dbReference type="SUPFAM" id="SSF52374">
    <property type="entry name" value="Nucleotidylyl transferase"/>
    <property type="match status" value="1"/>
</dbReference>
<organism evidence="12 13">
    <name type="scientific">Anoxynatronum sibiricum</name>
    <dbReference type="NCBI Taxonomy" id="210623"/>
    <lineage>
        <taxon>Bacteria</taxon>
        <taxon>Bacillati</taxon>
        <taxon>Bacillota</taxon>
        <taxon>Clostridia</taxon>
        <taxon>Eubacteriales</taxon>
        <taxon>Clostridiaceae</taxon>
        <taxon>Anoxynatronum</taxon>
    </lineage>
</organism>
<dbReference type="Proteomes" id="UP001407405">
    <property type="component" value="Unassembled WGS sequence"/>
</dbReference>
<dbReference type="HAMAP" id="MF_00244">
    <property type="entry name" value="NaMN_adenylyltr"/>
    <property type="match status" value="1"/>
</dbReference>
<feature type="domain" description="Cytidyltransferase-like" evidence="11">
    <location>
        <begin position="11"/>
        <end position="179"/>
    </location>
</feature>
<comment type="caution">
    <text evidence="12">The sequence shown here is derived from an EMBL/GenBank/DDBJ whole genome shotgun (WGS) entry which is preliminary data.</text>
</comment>
<keyword evidence="5 10" id="KW-0548">Nucleotidyltransferase</keyword>
<dbReference type="EMBL" id="JBCITM010000027">
    <property type="protein sequence ID" value="MEN1762051.1"/>
    <property type="molecule type" value="Genomic_DNA"/>
</dbReference>
<name>A0ABU9VY15_9CLOT</name>
<comment type="pathway">
    <text evidence="2 10">Cofactor biosynthesis; NAD(+) biosynthesis; deamido-NAD(+) from nicotinate D-ribonucleotide: step 1/1.</text>
</comment>
<sequence length="216" mass="24865">MKTSVLKRIGILGGTFDPVHLGHLTLAQAALEECNLDIVYFVPAGEPPHKRGQLISPAEHRQRMVELAIQGQPFFKLCNFEIMRRKPSYTVHLMHHMQHNFPGSELFFILGADSLLEVESWYQFEELFQLSKFIVVKRQKNTDAELLNKIAFFQSEFHASIQLIQAVRMDVSSSEVRSRTADGQSILSMIPETVQRYIRQHRLYQSDTKGNANEHQ</sequence>
<keyword evidence="3 10" id="KW-0662">Pyridine nucleotide biosynthesis</keyword>
<evidence type="ECO:0000313" key="12">
    <source>
        <dbReference type="EMBL" id="MEN1762051.1"/>
    </source>
</evidence>
<keyword evidence="6 10" id="KW-0547">Nucleotide-binding</keyword>
<dbReference type="Pfam" id="PF01467">
    <property type="entry name" value="CTP_transf_like"/>
    <property type="match status" value="1"/>
</dbReference>
<evidence type="ECO:0000259" key="11">
    <source>
        <dbReference type="Pfam" id="PF01467"/>
    </source>
</evidence>
<evidence type="ECO:0000256" key="1">
    <source>
        <dbReference type="ARBA" id="ARBA00002324"/>
    </source>
</evidence>
<dbReference type="PANTHER" id="PTHR39321">
    <property type="entry name" value="NICOTINATE-NUCLEOTIDE ADENYLYLTRANSFERASE-RELATED"/>
    <property type="match status" value="1"/>
</dbReference>
<keyword evidence="8 10" id="KW-0520">NAD</keyword>
<evidence type="ECO:0000256" key="7">
    <source>
        <dbReference type="ARBA" id="ARBA00022840"/>
    </source>
</evidence>
<evidence type="ECO:0000313" key="13">
    <source>
        <dbReference type="Proteomes" id="UP001407405"/>
    </source>
</evidence>
<dbReference type="NCBIfam" id="TIGR00482">
    <property type="entry name" value="nicotinate (nicotinamide) nucleotide adenylyltransferase"/>
    <property type="match status" value="1"/>
</dbReference>
<reference evidence="12 13" key="1">
    <citation type="submission" date="2024-04" db="EMBL/GenBank/DDBJ databases">
        <title>Genome sequencing and metabolic network reconstruction of aminoacids and betaine degradation by Anoxynatronum sibiricum.</title>
        <authorList>
            <person name="Detkova E.N."/>
            <person name="Boltjanskaja Y.V."/>
            <person name="Mardanov A.V."/>
            <person name="Kevbrin V."/>
        </authorList>
    </citation>
    <scope>NUCLEOTIDE SEQUENCE [LARGE SCALE GENOMIC DNA]</scope>
    <source>
        <strain evidence="12 13">Z-7981</strain>
    </source>
</reference>
<comment type="function">
    <text evidence="1 10">Catalyzes the reversible adenylation of nicotinate mononucleotide (NaMN) to nicotinic acid adenine dinucleotide (NaAD).</text>
</comment>
<dbReference type="InterPro" id="IPR005248">
    <property type="entry name" value="NadD/NMNAT"/>
</dbReference>
<evidence type="ECO:0000256" key="10">
    <source>
        <dbReference type="HAMAP-Rule" id="MF_00244"/>
    </source>
</evidence>
<keyword evidence="4 10" id="KW-0808">Transferase</keyword>
<proteinExistence type="inferred from homology"/>
<dbReference type="NCBIfam" id="NF000840">
    <property type="entry name" value="PRK00071.1-3"/>
    <property type="match status" value="1"/>
</dbReference>
<dbReference type="CDD" id="cd02165">
    <property type="entry name" value="NMNAT"/>
    <property type="match status" value="1"/>
</dbReference>
<evidence type="ECO:0000256" key="6">
    <source>
        <dbReference type="ARBA" id="ARBA00022741"/>
    </source>
</evidence>
<dbReference type="InterPro" id="IPR014729">
    <property type="entry name" value="Rossmann-like_a/b/a_fold"/>
</dbReference>
<evidence type="ECO:0000256" key="3">
    <source>
        <dbReference type="ARBA" id="ARBA00022642"/>
    </source>
</evidence>
<evidence type="ECO:0000256" key="9">
    <source>
        <dbReference type="ARBA" id="ARBA00048721"/>
    </source>
</evidence>
<evidence type="ECO:0000256" key="5">
    <source>
        <dbReference type="ARBA" id="ARBA00022695"/>
    </source>
</evidence>
<keyword evidence="13" id="KW-1185">Reference proteome</keyword>
<dbReference type="EC" id="2.7.7.18" evidence="10"/>
<evidence type="ECO:0000256" key="2">
    <source>
        <dbReference type="ARBA" id="ARBA00005019"/>
    </source>
</evidence>
<evidence type="ECO:0000256" key="4">
    <source>
        <dbReference type="ARBA" id="ARBA00022679"/>
    </source>
</evidence>
<dbReference type="InterPro" id="IPR004821">
    <property type="entry name" value="Cyt_trans-like"/>
</dbReference>
<dbReference type="NCBIfam" id="TIGR00125">
    <property type="entry name" value="cyt_tran_rel"/>
    <property type="match status" value="1"/>
</dbReference>